<accession>A0AAI8Z972</accession>
<evidence type="ECO:0000256" key="3">
    <source>
        <dbReference type="ARBA" id="ARBA00023274"/>
    </source>
</evidence>
<dbReference type="PANTHER" id="PTHR10744:SF1">
    <property type="entry name" value="SMALL RIBOSOMAL SUBUNIT PROTEIN US17M"/>
    <property type="match status" value="1"/>
</dbReference>
<dbReference type="CDD" id="cd00364">
    <property type="entry name" value="Ribosomal_uS17"/>
    <property type="match status" value="1"/>
</dbReference>
<keyword evidence="2" id="KW-0689">Ribosomal protein</keyword>
<dbReference type="InterPro" id="IPR000266">
    <property type="entry name" value="Ribosomal_uS17"/>
</dbReference>
<dbReference type="InterPro" id="IPR012340">
    <property type="entry name" value="NA-bd_OB-fold"/>
</dbReference>
<feature type="region of interest" description="Disordered" evidence="4">
    <location>
        <begin position="242"/>
        <end position="306"/>
    </location>
</feature>
<dbReference type="AlphaFoldDB" id="A0AAI8Z972"/>
<gene>
    <name evidence="5" type="ORF">LECACI_7A009914</name>
</gene>
<dbReference type="SUPFAM" id="SSF50249">
    <property type="entry name" value="Nucleic acid-binding proteins"/>
    <property type="match status" value="1"/>
</dbReference>
<comment type="similarity">
    <text evidence="1">Belongs to the universal ribosomal protein uS17 family.</text>
</comment>
<dbReference type="Gene3D" id="2.40.50.140">
    <property type="entry name" value="Nucleic acid-binding proteins"/>
    <property type="match status" value="1"/>
</dbReference>
<dbReference type="GO" id="GO:0003735">
    <property type="term" value="F:structural constituent of ribosome"/>
    <property type="evidence" value="ECO:0007669"/>
    <property type="project" value="InterPro"/>
</dbReference>
<dbReference type="EMBL" id="CAVMBE010000133">
    <property type="protein sequence ID" value="CAK4034756.1"/>
    <property type="molecule type" value="Genomic_DNA"/>
</dbReference>
<dbReference type="GO" id="GO:1990904">
    <property type="term" value="C:ribonucleoprotein complex"/>
    <property type="evidence" value="ECO:0007669"/>
    <property type="project" value="UniProtKB-KW"/>
</dbReference>
<sequence length="337" mass="37233">MSQRALALPIRTLSSPHRLPSQWICQRCLSTQTDTPTSPVSPAEQGVTAPSTYDPTLPFSQRGYPLNKTDFNLKKPLKQARIPEAHLRYSTSDLLHQNEKGQREKAIPHKKIVGVVVSAGKMQRTVRVRVAGQKWNKRIGKYYRSEENHLVHDPNSSLVQGDVVELHRLRVAKTVGHVVASIVSPFGAPVEARPPIPTPDERLAAYKAKRFDKQKRRELRVKAAEGDAEAIQQLKDMALDPGYGAEPGVGKKDNAQAKVGKQRNPTPGAILGEKGQKLPEGVLPGGKHATGKINERAQHNKGKAERFDRAAWDRLVEGNEQQEELDSQNLNSGAVLK</sequence>
<reference evidence="5" key="1">
    <citation type="submission" date="2023-11" db="EMBL/GenBank/DDBJ databases">
        <authorList>
            <person name="Alioto T."/>
            <person name="Alioto T."/>
            <person name="Gomez Garrido J."/>
        </authorList>
    </citation>
    <scope>NUCLEOTIDE SEQUENCE</scope>
</reference>
<dbReference type="GO" id="GO:0006412">
    <property type="term" value="P:translation"/>
    <property type="evidence" value="ECO:0007669"/>
    <property type="project" value="InterPro"/>
</dbReference>
<dbReference type="GO" id="GO:0005739">
    <property type="term" value="C:mitochondrion"/>
    <property type="evidence" value="ECO:0007669"/>
    <property type="project" value="TreeGrafter"/>
</dbReference>
<dbReference type="Pfam" id="PF00366">
    <property type="entry name" value="Ribosomal_S17"/>
    <property type="match status" value="1"/>
</dbReference>
<comment type="caution">
    <text evidence="5">The sequence shown here is derived from an EMBL/GenBank/DDBJ whole genome shotgun (WGS) entry which is preliminary data.</text>
</comment>
<protein>
    <submittedName>
        <fullName evidence="5">Nucleic acid-binding</fullName>
    </submittedName>
</protein>
<evidence type="ECO:0000313" key="5">
    <source>
        <dbReference type="EMBL" id="CAK4034756.1"/>
    </source>
</evidence>
<dbReference type="PANTHER" id="PTHR10744">
    <property type="entry name" value="40S RIBOSOMAL PROTEIN S11 FAMILY MEMBER"/>
    <property type="match status" value="1"/>
</dbReference>
<keyword evidence="6" id="KW-1185">Reference proteome</keyword>
<dbReference type="Proteomes" id="UP001296104">
    <property type="component" value="Unassembled WGS sequence"/>
</dbReference>
<proteinExistence type="inferred from homology"/>
<dbReference type="GO" id="GO:0005840">
    <property type="term" value="C:ribosome"/>
    <property type="evidence" value="ECO:0007669"/>
    <property type="project" value="UniProtKB-KW"/>
</dbReference>
<keyword evidence="3" id="KW-0687">Ribonucleoprotein</keyword>
<organism evidence="5 6">
    <name type="scientific">Lecanosticta acicola</name>
    <dbReference type="NCBI Taxonomy" id="111012"/>
    <lineage>
        <taxon>Eukaryota</taxon>
        <taxon>Fungi</taxon>
        <taxon>Dikarya</taxon>
        <taxon>Ascomycota</taxon>
        <taxon>Pezizomycotina</taxon>
        <taxon>Dothideomycetes</taxon>
        <taxon>Dothideomycetidae</taxon>
        <taxon>Mycosphaerellales</taxon>
        <taxon>Mycosphaerellaceae</taxon>
        <taxon>Lecanosticta</taxon>
    </lineage>
</organism>
<evidence type="ECO:0000256" key="2">
    <source>
        <dbReference type="ARBA" id="ARBA00022980"/>
    </source>
</evidence>
<evidence type="ECO:0000256" key="4">
    <source>
        <dbReference type="SAM" id="MobiDB-lite"/>
    </source>
</evidence>
<feature type="region of interest" description="Disordered" evidence="4">
    <location>
        <begin position="34"/>
        <end position="55"/>
    </location>
</feature>
<name>A0AAI8Z972_9PEZI</name>
<evidence type="ECO:0000256" key="1">
    <source>
        <dbReference type="ARBA" id="ARBA00010254"/>
    </source>
</evidence>
<evidence type="ECO:0000313" key="6">
    <source>
        <dbReference type="Proteomes" id="UP001296104"/>
    </source>
</evidence>
<feature type="compositionally biased region" description="Basic and acidic residues" evidence="4">
    <location>
        <begin position="293"/>
        <end position="306"/>
    </location>
</feature>